<organism evidence="1 2">
    <name type="scientific">Vespula squamosa</name>
    <name type="common">Southern yellow jacket</name>
    <name type="synonym">Wasp</name>
    <dbReference type="NCBI Taxonomy" id="30214"/>
    <lineage>
        <taxon>Eukaryota</taxon>
        <taxon>Metazoa</taxon>
        <taxon>Ecdysozoa</taxon>
        <taxon>Arthropoda</taxon>
        <taxon>Hexapoda</taxon>
        <taxon>Insecta</taxon>
        <taxon>Pterygota</taxon>
        <taxon>Neoptera</taxon>
        <taxon>Endopterygota</taxon>
        <taxon>Hymenoptera</taxon>
        <taxon>Apocrita</taxon>
        <taxon>Aculeata</taxon>
        <taxon>Vespoidea</taxon>
        <taxon>Vespidae</taxon>
        <taxon>Vespinae</taxon>
        <taxon>Vespula</taxon>
    </lineage>
</organism>
<evidence type="ECO:0000313" key="1">
    <source>
        <dbReference type="EMBL" id="KAL2716119.1"/>
    </source>
</evidence>
<accession>A0ABD2A673</accession>
<evidence type="ECO:0000313" key="2">
    <source>
        <dbReference type="Proteomes" id="UP001607302"/>
    </source>
</evidence>
<dbReference type="Proteomes" id="UP001607302">
    <property type="component" value="Unassembled WGS sequence"/>
</dbReference>
<sequence length="102" mass="11878">MNKLKVRRKYSTEEIESDYSCDTDGKEESTLNARRGQKRRRFLSKNSTIGCFKEVSGPTAYAKRNIIFSKAKTAFFLIIDNIIIEYIKKYIEAEALRVLETK</sequence>
<keyword evidence="2" id="KW-1185">Reference proteome</keyword>
<protein>
    <submittedName>
        <fullName evidence="1">PiggyBac transposable element-derived protein 4-like</fullName>
    </submittedName>
</protein>
<gene>
    <name evidence="1" type="ORF">V1478_013795</name>
</gene>
<name>A0ABD2A673_VESSQ</name>
<dbReference type="AlphaFoldDB" id="A0ABD2A673"/>
<proteinExistence type="predicted"/>
<reference evidence="1 2" key="1">
    <citation type="journal article" date="2024" name="Ann. Entomol. Soc. Am.">
        <title>Genomic analyses of the southern and eastern yellowjacket wasps (Hymenoptera: Vespidae) reveal evolutionary signatures of social life.</title>
        <authorList>
            <person name="Catto M.A."/>
            <person name="Caine P.B."/>
            <person name="Orr S.E."/>
            <person name="Hunt B.G."/>
            <person name="Goodisman M.A.D."/>
        </authorList>
    </citation>
    <scope>NUCLEOTIDE SEQUENCE [LARGE SCALE GENOMIC DNA]</scope>
    <source>
        <strain evidence="1">233</strain>
        <tissue evidence="1">Head and thorax</tissue>
    </source>
</reference>
<dbReference type="EMBL" id="JAUDFV010000154">
    <property type="protein sequence ID" value="KAL2716119.1"/>
    <property type="molecule type" value="Genomic_DNA"/>
</dbReference>
<comment type="caution">
    <text evidence="1">The sequence shown here is derived from an EMBL/GenBank/DDBJ whole genome shotgun (WGS) entry which is preliminary data.</text>
</comment>